<feature type="region of interest" description="Disordered" evidence="1">
    <location>
        <begin position="35"/>
        <end position="70"/>
    </location>
</feature>
<protein>
    <submittedName>
        <fullName evidence="2">Uncharacterized protein</fullName>
    </submittedName>
</protein>
<accession>A0A6A1V283</accession>
<comment type="caution">
    <text evidence="2">The sequence shown here is derived from an EMBL/GenBank/DDBJ whole genome shotgun (WGS) entry which is preliminary data.</text>
</comment>
<proteinExistence type="predicted"/>
<organism evidence="2 3">
    <name type="scientific">Morella rubra</name>
    <name type="common">Chinese bayberry</name>
    <dbReference type="NCBI Taxonomy" id="262757"/>
    <lineage>
        <taxon>Eukaryota</taxon>
        <taxon>Viridiplantae</taxon>
        <taxon>Streptophyta</taxon>
        <taxon>Embryophyta</taxon>
        <taxon>Tracheophyta</taxon>
        <taxon>Spermatophyta</taxon>
        <taxon>Magnoliopsida</taxon>
        <taxon>eudicotyledons</taxon>
        <taxon>Gunneridae</taxon>
        <taxon>Pentapetalae</taxon>
        <taxon>rosids</taxon>
        <taxon>fabids</taxon>
        <taxon>Fagales</taxon>
        <taxon>Myricaceae</taxon>
        <taxon>Morella</taxon>
    </lineage>
</organism>
<dbReference type="AlphaFoldDB" id="A0A6A1V283"/>
<reference evidence="2 3" key="1">
    <citation type="journal article" date="2019" name="Plant Biotechnol. J.">
        <title>The red bayberry genome and genetic basis of sex determination.</title>
        <authorList>
            <person name="Jia H.M."/>
            <person name="Jia H.J."/>
            <person name="Cai Q.L."/>
            <person name="Wang Y."/>
            <person name="Zhao H.B."/>
            <person name="Yang W.F."/>
            <person name="Wang G.Y."/>
            <person name="Li Y.H."/>
            <person name="Zhan D.L."/>
            <person name="Shen Y.T."/>
            <person name="Niu Q.F."/>
            <person name="Chang L."/>
            <person name="Qiu J."/>
            <person name="Zhao L."/>
            <person name="Xie H.B."/>
            <person name="Fu W.Y."/>
            <person name="Jin J."/>
            <person name="Li X.W."/>
            <person name="Jiao Y."/>
            <person name="Zhou C.C."/>
            <person name="Tu T."/>
            <person name="Chai C.Y."/>
            <person name="Gao J.L."/>
            <person name="Fan L.J."/>
            <person name="van de Weg E."/>
            <person name="Wang J.Y."/>
            <person name="Gao Z.S."/>
        </authorList>
    </citation>
    <scope>NUCLEOTIDE SEQUENCE [LARGE SCALE GENOMIC DNA]</scope>
    <source>
        <tissue evidence="2">Leaves</tissue>
    </source>
</reference>
<evidence type="ECO:0000313" key="2">
    <source>
        <dbReference type="EMBL" id="KAB1206376.1"/>
    </source>
</evidence>
<evidence type="ECO:0000256" key="1">
    <source>
        <dbReference type="SAM" id="MobiDB-lite"/>
    </source>
</evidence>
<dbReference type="EMBL" id="RXIC02000025">
    <property type="protein sequence ID" value="KAB1206376.1"/>
    <property type="molecule type" value="Genomic_DNA"/>
</dbReference>
<evidence type="ECO:0000313" key="3">
    <source>
        <dbReference type="Proteomes" id="UP000516437"/>
    </source>
</evidence>
<feature type="compositionally biased region" description="Polar residues" evidence="1">
    <location>
        <begin position="246"/>
        <end position="256"/>
    </location>
</feature>
<name>A0A6A1V283_9ROSI</name>
<keyword evidence="3" id="KW-1185">Reference proteome</keyword>
<dbReference type="Proteomes" id="UP000516437">
    <property type="component" value="Chromosome 7"/>
</dbReference>
<feature type="region of interest" description="Disordered" evidence="1">
    <location>
        <begin position="223"/>
        <end position="256"/>
    </location>
</feature>
<gene>
    <name evidence="2" type="ORF">CJ030_MR7G018893</name>
</gene>
<sequence length="256" mass="28872">MARNSLSLANPIYPLPYLKTPSPTAFNLLTPTTAVMSSSRSKRPSHQTPSSISSRARKKGRGNKESTPTPEAYIYRSGLYKNRFVQDFRNRKVIARRWADFQWFSVVLANFQFSKSEDAISYVNGKQLDLSDSSLNSLASAPNGGKKFLDAYSWIGMSEIEPIDILSVVLDNPTLNMKVDLTGEVRRKLKDSKEYNKKTLRLMDFMQNEDGEWVKKGVVTPQTGCEWGSAYKEESEDEEEGDTERNPTGTRTSMGE</sequence>